<gene>
    <name evidence="7" type="primary">LOC115874754</name>
</gene>
<comment type="similarity">
    <text evidence="3">Belongs to the TRAFAC class myosin-kinesin ATPase superfamily. Kinesin family.</text>
</comment>
<evidence type="ECO:0000313" key="6">
    <source>
        <dbReference type="Proteomes" id="UP000504635"/>
    </source>
</evidence>
<keyword evidence="2 3" id="KW-0067">ATP-binding</keyword>
<feature type="binding site" evidence="3">
    <location>
        <begin position="94"/>
        <end position="101"/>
    </location>
    <ligand>
        <name>ATP</name>
        <dbReference type="ChEBI" id="CHEBI:30616"/>
    </ligand>
</feature>
<dbReference type="Proteomes" id="UP000504635">
    <property type="component" value="Unplaced"/>
</dbReference>
<feature type="region of interest" description="Disordered" evidence="4">
    <location>
        <begin position="998"/>
        <end position="1017"/>
    </location>
</feature>
<name>A0A6J2X423_SITOR</name>
<feature type="region of interest" description="Disordered" evidence="4">
    <location>
        <begin position="569"/>
        <end position="595"/>
    </location>
</feature>
<proteinExistence type="inferred from homology"/>
<dbReference type="KEGG" id="soy:115874754"/>
<feature type="compositionally biased region" description="Basic and acidic residues" evidence="4">
    <location>
        <begin position="569"/>
        <end position="586"/>
    </location>
</feature>
<dbReference type="InParanoid" id="A0A6J2X423"/>
<dbReference type="InterPro" id="IPR001752">
    <property type="entry name" value="Kinesin_motor_dom"/>
</dbReference>
<dbReference type="OrthoDB" id="3176171at2759"/>
<feature type="domain" description="Kinesin motor" evidence="5">
    <location>
        <begin position="2"/>
        <end position="339"/>
    </location>
</feature>
<dbReference type="PANTHER" id="PTHR47117">
    <property type="entry name" value="STAR-RELATED LIPID TRANSFER PROTEIN 9"/>
    <property type="match status" value="1"/>
</dbReference>
<feature type="compositionally biased region" description="Polar residues" evidence="4">
    <location>
        <begin position="484"/>
        <end position="512"/>
    </location>
</feature>
<dbReference type="GO" id="GO:0007018">
    <property type="term" value="P:microtubule-based movement"/>
    <property type="evidence" value="ECO:0007669"/>
    <property type="project" value="InterPro"/>
</dbReference>
<feature type="compositionally biased region" description="Basic and acidic residues" evidence="4">
    <location>
        <begin position="157"/>
        <end position="171"/>
    </location>
</feature>
<dbReference type="GO" id="GO:0003777">
    <property type="term" value="F:microtubule motor activity"/>
    <property type="evidence" value="ECO:0007669"/>
    <property type="project" value="InterPro"/>
</dbReference>
<dbReference type="InterPro" id="IPR036961">
    <property type="entry name" value="Kinesin_motor_dom_sf"/>
</dbReference>
<reference evidence="7" key="1">
    <citation type="submission" date="2025-08" db="UniProtKB">
        <authorList>
            <consortium name="RefSeq"/>
        </authorList>
    </citation>
    <scope>IDENTIFICATION</scope>
    <source>
        <tissue evidence="7">Gonads</tissue>
    </source>
</reference>
<feature type="region of interest" description="Disordered" evidence="4">
    <location>
        <begin position="484"/>
        <end position="526"/>
    </location>
</feature>
<evidence type="ECO:0000256" key="4">
    <source>
        <dbReference type="SAM" id="MobiDB-lite"/>
    </source>
</evidence>
<dbReference type="GO" id="GO:0005524">
    <property type="term" value="F:ATP binding"/>
    <property type="evidence" value="ECO:0007669"/>
    <property type="project" value="UniProtKB-UniRule"/>
</dbReference>
<keyword evidence="1 3" id="KW-0547">Nucleotide-binding</keyword>
<evidence type="ECO:0000313" key="7">
    <source>
        <dbReference type="RefSeq" id="XP_030745892.1"/>
    </source>
</evidence>
<dbReference type="InterPro" id="IPR027417">
    <property type="entry name" value="P-loop_NTPase"/>
</dbReference>
<dbReference type="PRINTS" id="PR00380">
    <property type="entry name" value="KINESINHEAVY"/>
</dbReference>
<dbReference type="RefSeq" id="XP_030745892.1">
    <property type="nucleotide sequence ID" value="XM_030890032.1"/>
</dbReference>
<organism evidence="6 7">
    <name type="scientific">Sitophilus oryzae</name>
    <name type="common">Rice weevil</name>
    <name type="synonym">Curculio oryzae</name>
    <dbReference type="NCBI Taxonomy" id="7048"/>
    <lineage>
        <taxon>Eukaryota</taxon>
        <taxon>Metazoa</taxon>
        <taxon>Ecdysozoa</taxon>
        <taxon>Arthropoda</taxon>
        <taxon>Hexapoda</taxon>
        <taxon>Insecta</taxon>
        <taxon>Pterygota</taxon>
        <taxon>Neoptera</taxon>
        <taxon>Endopterygota</taxon>
        <taxon>Coleoptera</taxon>
        <taxon>Polyphaga</taxon>
        <taxon>Cucujiformia</taxon>
        <taxon>Curculionidae</taxon>
        <taxon>Dryophthorinae</taxon>
        <taxon>Sitophilus</taxon>
    </lineage>
</organism>
<feature type="compositionally biased region" description="Polar residues" evidence="4">
    <location>
        <begin position="435"/>
        <end position="446"/>
    </location>
</feature>
<feature type="region of interest" description="Disordered" evidence="4">
    <location>
        <begin position="381"/>
        <end position="446"/>
    </location>
</feature>
<dbReference type="SUPFAM" id="SSF52540">
    <property type="entry name" value="P-loop containing nucleoside triphosphate hydrolases"/>
    <property type="match status" value="1"/>
</dbReference>
<sequence length="1159" mass="131225">MRLKVMIRIRPMSQRERSSGSQEVVTVENKNSVAVTNIKVPEQNSGDSRERVRRFAFDYCFPEDTTQDQVFETIESVIGKSLRSRHHSCVLAYGQTSSGKTHTMMGLPQDPGLTPRLCRKIFKYFEDGALNNAADKLKVTVSYLEIYNERVSDLLPKDASDQDRTKSLKVREHPKKGPYVEGLTEHPVSTSDDILQRLEQGSSRRKVGSTATNPRSSRSHSVFSVSCEGVKLHLVDLAGNERAGSRGYGPSRFREGANINKSLVALGNVISTLAEQSRSSSRSSRNKFVPYRDSILTWLLKDTLQGNSNTVMVATISPSSACYSETVNTLRFGQRAKRIIYQPVIVEDPKEITIRELRAEIAKLRDLLTLSHQIVPNPAWPNQMDVNSGHQHLPFEEIPDPQDDNTKENVSRNSESSTSSLPEALHDDGRETEVSESSTTPIPQQITTDRLLPIIDVQSSVSLDKFGQLKRTYSMDRTYSIETDTSNRSYSSQESLQSPKHTSDTKTQTNSQVDRRHSGSTSGVQIKQTALSLRRQAINKSTHTSPLLKTITQKKILGNFRKRPEKGVITDESGLKKPETKPETTKKKPPYTRQRSQIVAAVTSRLYSKVNKKDMATSTENLSTTPKELKICTNARSRLIELTQKALRAHRRKNEETQTDLFPMLRVKEVSTDCNDLEQETKKDAEVECTLLSQFISGTFQNVLFLTRSCGVQTSEEKPGAFSFTKYLTENKNSPIFTESVNINISHNYINGNTVDSMSDDSLDNSLRNNVSFPTPDLISNHNSLEQHAKEKEHQILYGKAGETDDKYEKVTCFPVEKVCAGNVNVLTVPPFRKRFQKCDVISTRASQTFVSDIFVEKCKHFPDFRPQKFHANVSQCPDTKYRDKRYVMVNKHNVFNHIPCKHDYSSNESSLTDDNCLSDVPDSIDYHRTNTKKVQFARNHTQHKKDCMIKAMKEFLEEAKNLMSNISQASSNTVPACQHPHLDDFDIQVTVNELSGIEKSKKRRKRSSACRETSATQTELPSMESCFSQTSHLIPEFTIPVNKYETLLEDSCRRLEDKISKIPRSRNISSVSEEDCDEDVYFDRPKYNPWDLSNVDVEDSSLESNPVTFSDYGSLPRKTHKRQRTPTCSPSAFLKQLSSMRRQIIESSREDLLQSCSK</sequence>
<protein>
    <submittedName>
        <fullName evidence="7">Chromosome-associated kinesin KIF4-like</fullName>
    </submittedName>
</protein>
<dbReference type="AlphaFoldDB" id="A0A6J2X423"/>
<evidence type="ECO:0000259" key="5">
    <source>
        <dbReference type="PROSITE" id="PS50067"/>
    </source>
</evidence>
<feature type="compositionally biased region" description="Low complexity" evidence="4">
    <location>
        <begin position="411"/>
        <end position="420"/>
    </location>
</feature>
<dbReference type="Pfam" id="PF00225">
    <property type="entry name" value="Kinesin"/>
    <property type="match status" value="1"/>
</dbReference>
<keyword evidence="6" id="KW-1185">Reference proteome</keyword>
<dbReference type="SMART" id="SM00129">
    <property type="entry name" value="KISc"/>
    <property type="match status" value="1"/>
</dbReference>
<evidence type="ECO:0000256" key="2">
    <source>
        <dbReference type="ARBA" id="ARBA00022840"/>
    </source>
</evidence>
<dbReference type="PROSITE" id="PS50067">
    <property type="entry name" value="KINESIN_MOTOR_2"/>
    <property type="match status" value="1"/>
</dbReference>
<keyword evidence="3" id="KW-0505">Motor protein</keyword>
<dbReference type="GeneID" id="115874754"/>
<accession>A0A6J2X423</accession>
<dbReference type="PANTHER" id="PTHR47117:SF1">
    <property type="entry name" value="STAR-RELATED LIPID TRANSFER PROTEIN 9"/>
    <property type="match status" value="1"/>
</dbReference>
<evidence type="ECO:0000256" key="1">
    <source>
        <dbReference type="ARBA" id="ARBA00022741"/>
    </source>
</evidence>
<evidence type="ECO:0000256" key="3">
    <source>
        <dbReference type="PROSITE-ProRule" id="PRU00283"/>
    </source>
</evidence>
<feature type="compositionally biased region" description="Basic and acidic residues" evidence="4">
    <location>
        <begin position="424"/>
        <end position="433"/>
    </location>
</feature>
<dbReference type="Gene3D" id="3.40.850.10">
    <property type="entry name" value="Kinesin motor domain"/>
    <property type="match status" value="1"/>
</dbReference>
<feature type="region of interest" description="Disordered" evidence="4">
    <location>
        <begin position="157"/>
        <end position="220"/>
    </location>
</feature>
<dbReference type="GO" id="GO:0008017">
    <property type="term" value="F:microtubule binding"/>
    <property type="evidence" value="ECO:0007669"/>
    <property type="project" value="InterPro"/>
</dbReference>